<keyword evidence="7" id="KW-1185">Reference proteome</keyword>
<comment type="caution">
    <text evidence="6">The sequence shown here is derived from an EMBL/GenBank/DDBJ whole genome shotgun (WGS) entry which is preliminary data.</text>
</comment>
<organism evidence="6 7">
    <name type="scientific">Phyllosticta citrichinensis</name>
    <dbReference type="NCBI Taxonomy" id="1130410"/>
    <lineage>
        <taxon>Eukaryota</taxon>
        <taxon>Fungi</taxon>
        <taxon>Dikarya</taxon>
        <taxon>Ascomycota</taxon>
        <taxon>Pezizomycotina</taxon>
        <taxon>Dothideomycetes</taxon>
        <taxon>Dothideomycetes incertae sedis</taxon>
        <taxon>Botryosphaeriales</taxon>
        <taxon>Phyllostictaceae</taxon>
        <taxon>Phyllosticta</taxon>
    </lineage>
</organism>
<gene>
    <name evidence="6" type="ORF">IWX90DRAFT_172772</name>
</gene>
<dbReference type="Proteomes" id="UP001456524">
    <property type="component" value="Unassembled WGS sequence"/>
</dbReference>
<evidence type="ECO:0000256" key="3">
    <source>
        <dbReference type="ARBA" id="ARBA00022895"/>
    </source>
</evidence>
<dbReference type="Pfam" id="PF10451">
    <property type="entry name" value="Stn1"/>
    <property type="match status" value="1"/>
</dbReference>
<dbReference type="InterPro" id="IPR018856">
    <property type="entry name" value="Stn1_N"/>
</dbReference>
<evidence type="ECO:0000313" key="6">
    <source>
        <dbReference type="EMBL" id="KAK8169299.1"/>
    </source>
</evidence>
<dbReference type="InterPro" id="IPR012340">
    <property type="entry name" value="NA-bd_OB-fold"/>
</dbReference>
<feature type="region of interest" description="Disordered" evidence="4">
    <location>
        <begin position="214"/>
        <end position="234"/>
    </location>
</feature>
<evidence type="ECO:0000256" key="2">
    <source>
        <dbReference type="ARBA" id="ARBA00022454"/>
    </source>
</evidence>
<protein>
    <recommendedName>
        <fullName evidence="5">CST complex subunit Stn1 N-terminal domain-containing protein</fullName>
    </recommendedName>
</protein>
<evidence type="ECO:0000256" key="4">
    <source>
        <dbReference type="SAM" id="MobiDB-lite"/>
    </source>
</evidence>
<evidence type="ECO:0000259" key="5">
    <source>
        <dbReference type="Pfam" id="PF10451"/>
    </source>
</evidence>
<evidence type="ECO:0000256" key="1">
    <source>
        <dbReference type="ARBA" id="ARBA00004574"/>
    </source>
</evidence>
<comment type="subcellular location">
    <subcellularLocation>
        <location evidence="1">Chromosome</location>
        <location evidence="1">Telomere</location>
    </subcellularLocation>
</comment>
<sequence>MTTQPERQGLTFYPPRYFDLSPTYHSWAKLTAAGVHALRKPPPGIGHSNYISSVVSHKPFFRLFYYLNHPIRFVRLVGTVVEIGAPTPLLVLFTLDDGSGATVEVKIERLWPDQLDKTGTHESNTVVPNVRVESGIGFLNVLVDGTAVDIGTVLRVQCSLDSYRQINQLELKQCSVIKNTADEIRNWVGTAKYMRDILQEPWVLSAKDQAKLDRRYSREQQAKRDKEIKENQRKTLRQRAKEEWYRVRDEKRRIMEEKLERRRQKEEVLMNRGALV</sequence>
<proteinExistence type="predicted"/>
<reference evidence="6 7" key="1">
    <citation type="journal article" date="2022" name="G3 (Bethesda)">
        <title>Enemy or ally: a genomic approach to elucidate the lifestyle of Phyllosticta citrichinaensis.</title>
        <authorList>
            <person name="Buijs V.A."/>
            <person name="Groenewald J.Z."/>
            <person name="Haridas S."/>
            <person name="LaButti K.M."/>
            <person name="Lipzen A."/>
            <person name="Martin F.M."/>
            <person name="Barry K."/>
            <person name="Grigoriev I.V."/>
            <person name="Crous P.W."/>
            <person name="Seidl M.F."/>
        </authorList>
    </citation>
    <scope>NUCLEOTIDE SEQUENCE [LARGE SCALE GENOMIC DNA]</scope>
    <source>
        <strain evidence="6 7">CBS 129764</strain>
    </source>
</reference>
<keyword evidence="3" id="KW-0779">Telomere</keyword>
<name>A0ABR1XVD1_9PEZI</name>
<keyword evidence="2" id="KW-0158">Chromosome</keyword>
<dbReference type="Gene3D" id="2.40.50.140">
    <property type="entry name" value="Nucleic acid-binding proteins"/>
    <property type="match status" value="1"/>
</dbReference>
<feature type="domain" description="CST complex subunit Stn1 N-terminal" evidence="5">
    <location>
        <begin position="9"/>
        <end position="108"/>
    </location>
</feature>
<accession>A0ABR1XVD1</accession>
<dbReference type="EMBL" id="JBBWUH010000004">
    <property type="protein sequence ID" value="KAK8169299.1"/>
    <property type="molecule type" value="Genomic_DNA"/>
</dbReference>
<evidence type="ECO:0000313" key="7">
    <source>
        <dbReference type="Proteomes" id="UP001456524"/>
    </source>
</evidence>